<evidence type="ECO:0000313" key="2">
    <source>
        <dbReference type="EMBL" id="QNP47564.1"/>
    </source>
</evidence>
<name>A0A7H0GGZ8_9BURK</name>
<dbReference type="Proteomes" id="UP000516028">
    <property type="component" value="Chromosome"/>
</dbReference>
<feature type="region of interest" description="Disordered" evidence="1">
    <location>
        <begin position="71"/>
        <end position="117"/>
    </location>
</feature>
<evidence type="ECO:0000313" key="3">
    <source>
        <dbReference type="Proteomes" id="UP000516028"/>
    </source>
</evidence>
<reference evidence="2 3" key="1">
    <citation type="submission" date="2020-08" db="EMBL/GenBank/DDBJ databases">
        <title>Genome sequence of Diaphorobacter aerolatus KACC 16536T.</title>
        <authorList>
            <person name="Hyun D.-W."/>
            <person name="Bae J.-W."/>
        </authorList>
    </citation>
    <scope>NUCLEOTIDE SEQUENCE [LARGE SCALE GENOMIC DNA]</scope>
    <source>
        <strain evidence="2 3">KACC 16536</strain>
    </source>
</reference>
<dbReference type="RefSeq" id="WP_187723245.1">
    <property type="nucleotide sequence ID" value="NZ_CP060783.1"/>
</dbReference>
<feature type="region of interest" description="Disordered" evidence="1">
    <location>
        <begin position="1"/>
        <end position="39"/>
    </location>
</feature>
<gene>
    <name evidence="2" type="ORF">H9K75_15135</name>
</gene>
<evidence type="ECO:0000256" key="1">
    <source>
        <dbReference type="SAM" id="MobiDB-lite"/>
    </source>
</evidence>
<organism evidence="2 3">
    <name type="scientific">Diaphorobacter aerolatus</name>
    <dbReference type="NCBI Taxonomy" id="1288495"/>
    <lineage>
        <taxon>Bacteria</taxon>
        <taxon>Pseudomonadati</taxon>
        <taxon>Pseudomonadota</taxon>
        <taxon>Betaproteobacteria</taxon>
        <taxon>Burkholderiales</taxon>
        <taxon>Comamonadaceae</taxon>
        <taxon>Diaphorobacter</taxon>
    </lineage>
</organism>
<dbReference type="EMBL" id="CP060783">
    <property type="protein sequence ID" value="QNP47564.1"/>
    <property type="molecule type" value="Genomic_DNA"/>
</dbReference>
<feature type="compositionally biased region" description="Basic and acidic residues" evidence="1">
    <location>
        <begin position="15"/>
        <end position="39"/>
    </location>
</feature>
<dbReference type="AlphaFoldDB" id="A0A7H0GGZ8"/>
<sequence>MTALPGAHPGQKLKSTTDTHHLAKSRDEKARAKQCAEHTSRIPTDLRRLSERRYAVAKRVLPQVFKARFGLPFARKQKVTAPPGAHPGPKPQPTTNAKKPRKETIPRGTIKPNQAVE</sequence>
<dbReference type="KEGG" id="daer:H9K75_15135"/>
<proteinExistence type="predicted"/>
<protein>
    <submittedName>
        <fullName evidence="2">Uncharacterized protein</fullName>
    </submittedName>
</protein>
<accession>A0A7H0GGZ8</accession>
<keyword evidence="3" id="KW-1185">Reference proteome</keyword>